<dbReference type="Gene3D" id="3.90.550.10">
    <property type="entry name" value="Spore Coat Polysaccharide Biosynthesis Protein SpsA, Chain A"/>
    <property type="match status" value="1"/>
</dbReference>
<dbReference type="Proteomes" id="UP000215126">
    <property type="component" value="Chromosome 1"/>
</dbReference>
<dbReference type="PANTHER" id="PTHR43646:SF2">
    <property type="entry name" value="GLYCOSYLTRANSFERASE 2-LIKE DOMAIN-CONTAINING PROTEIN"/>
    <property type="match status" value="1"/>
</dbReference>
<dbReference type="STRING" id="93222.NA29_09630"/>
<dbReference type="SUPFAM" id="SSF53448">
    <property type="entry name" value="Nucleotide-diphospho-sugar transferases"/>
    <property type="match status" value="1"/>
</dbReference>
<feature type="domain" description="Glycosyltransferase 2-like" evidence="6">
    <location>
        <begin position="4"/>
        <end position="150"/>
    </location>
</feature>
<dbReference type="Pfam" id="PF00535">
    <property type="entry name" value="Glycos_transf_2"/>
    <property type="match status" value="1"/>
</dbReference>
<reference evidence="7 8" key="1">
    <citation type="submission" date="2017-06" db="EMBL/GenBank/DDBJ databases">
        <authorList>
            <consortium name="Pathogen Informatics"/>
        </authorList>
    </citation>
    <scope>NUCLEOTIDE SEQUENCE [LARGE SCALE GENOMIC DNA]</scope>
    <source>
        <strain evidence="7 8">NCTC13161</strain>
    </source>
</reference>
<keyword evidence="4 7" id="KW-0808">Transferase</keyword>
<evidence type="ECO:0000256" key="1">
    <source>
        <dbReference type="ARBA" id="ARBA00004236"/>
    </source>
</evidence>
<dbReference type="InterPro" id="IPR029044">
    <property type="entry name" value="Nucleotide-diphossugar_trans"/>
</dbReference>
<dbReference type="GeneID" id="88093748"/>
<keyword evidence="5" id="KW-0472">Membrane</keyword>
<dbReference type="GO" id="GO:0005886">
    <property type="term" value="C:plasma membrane"/>
    <property type="evidence" value="ECO:0007669"/>
    <property type="project" value="UniProtKB-SubCell"/>
</dbReference>
<protein>
    <submittedName>
        <fullName evidence="7">Mycofactocin system glycosyltransferase</fullName>
    </submittedName>
</protein>
<dbReference type="EMBL" id="LT906435">
    <property type="protein sequence ID" value="SNU82596.1"/>
    <property type="molecule type" value="Genomic_DNA"/>
</dbReference>
<accession>A0A239SAZ7</accession>
<evidence type="ECO:0000313" key="7">
    <source>
        <dbReference type="EMBL" id="SNU82596.1"/>
    </source>
</evidence>
<dbReference type="PANTHER" id="PTHR43646">
    <property type="entry name" value="GLYCOSYLTRANSFERASE"/>
    <property type="match status" value="1"/>
</dbReference>
<evidence type="ECO:0000313" key="8">
    <source>
        <dbReference type="Proteomes" id="UP000215126"/>
    </source>
</evidence>
<sequence>MIGICIPAHNEERHIDLCLAAVVRATQQPALFGEPVAVVVVLDACTDATAKRVGTWPVTALTCHARNVGMARACGAQHLIARGARWLAFTDADTIVSPGWLVDQLSLRAQVVCGTVGVIHWESHGIHAQRARAAFLAHYQDRDGHRHVHGANLGIDAAVYQRLGGFDPMTCSEDRALVERSEKAGVSIAWSALPRVTTSARPFSRVSAGFADALRQAWPDKALPPAKRG</sequence>
<dbReference type="AlphaFoldDB" id="A0A239SAZ7"/>
<gene>
    <name evidence="7" type="ORF">SAMEA4530655_01067</name>
</gene>
<dbReference type="RefSeq" id="WP_039396517.1">
    <property type="nucleotide sequence ID" value="NZ_AP028930.1"/>
</dbReference>
<dbReference type="GO" id="GO:0016757">
    <property type="term" value="F:glycosyltransferase activity"/>
    <property type="evidence" value="ECO:0007669"/>
    <property type="project" value="UniProtKB-KW"/>
</dbReference>
<dbReference type="KEGG" id="pspu:NA29_09630"/>
<keyword evidence="8" id="KW-1185">Reference proteome</keyword>
<dbReference type="InterPro" id="IPR001173">
    <property type="entry name" value="Glyco_trans_2-like"/>
</dbReference>
<dbReference type="OrthoDB" id="9777873at2"/>
<organism evidence="7 8">
    <name type="scientific">Pandoraea sputorum</name>
    <dbReference type="NCBI Taxonomy" id="93222"/>
    <lineage>
        <taxon>Bacteria</taxon>
        <taxon>Pseudomonadati</taxon>
        <taxon>Pseudomonadota</taxon>
        <taxon>Betaproteobacteria</taxon>
        <taxon>Burkholderiales</taxon>
        <taxon>Burkholderiaceae</taxon>
        <taxon>Pandoraea</taxon>
    </lineage>
</organism>
<evidence type="ECO:0000259" key="6">
    <source>
        <dbReference type="Pfam" id="PF00535"/>
    </source>
</evidence>
<evidence type="ECO:0000256" key="2">
    <source>
        <dbReference type="ARBA" id="ARBA00022475"/>
    </source>
</evidence>
<evidence type="ECO:0000256" key="5">
    <source>
        <dbReference type="ARBA" id="ARBA00023136"/>
    </source>
</evidence>
<name>A0A239SAZ7_9BURK</name>
<proteinExistence type="predicted"/>
<evidence type="ECO:0000256" key="3">
    <source>
        <dbReference type="ARBA" id="ARBA00022676"/>
    </source>
</evidence>
<keyword evidence="3" id="KW-0328">Glycosyltransferase</keyword>
<keyword evidence="2" id="KW-1003">Cell membrane</keyword>
<comment type="subcellular location">
    <subcellularLocation>
        <location evidence="1">Cell membrane</location>
    </subcellularLocation>
</comment>
<evidence type="ECO:0000256" key="4">
    <source>
        <dbReference type="ARBA" id="ARBA00022679"/>
    </source>
</evidence>